<dbReference type="Proteomes" id="UP000824890">
    <property type="component" value="Unassembled WGS sequence"/>
</dbReference>
<proteinExistence type="predicted"/>
<gene>
    <name evidence="1" type="ORF">HID58_005823</name>
</gene>
<sequence>VNVSIENKETAEKIHRGNYTSFLDLCVSFIASNVQDCDLQSLLYTIVQWITVPAPKGLMYSMAQSLSCKWYIHSDSFTAPCCPLCYTELQHIFSGACYYSLMRLNKFNERSTLEGLKMDMVVKRFIKQVELNIEFLHNTIKAS</sequence>
<keyword evidence="2" id="KW-1185">Reference proteome</keyword>
<dbReference type="EMBL" id="JAGKQM010000002">
    <property type="protein sequence ID" value="KAH0938362.1"/>
    <property type="molecule type" value="Genomic_DNA"/>
</dbReference>
<protein>
    <submittedName>
        <fullName evidence="1">Uncharacterized protein</fullName>
    </submittedName>
</protein>
<reference evidence="1 2" key="1">
    <citation type="submission" date="2021-05" db="EMBL/GenBank/DDBJ databases">
        <title>Genome Assembly of Synthetic Allotetraploid Brassica napus Reveals Homoeologous Exchanges between Subgenomes.</title>
        <authorList>
            <person name="Davis J.T."/>
        </authorList>
    </citation>
    <scope>NUCLEOTIDE SEQUENCE [LARGE SCALE GENOMIC DNA]</scope>
    <source>
        <strain evidence="2">cv. Da-Ae</strain>
        <tissue evidence="1">Seedling</tissue>
    </source>
</reference>
<name>A0ABQ8EAD8_BRANA</name>
<comment type="caution">
    <text evidence="1">The sequence shown here is derived from an EMBL/GenBank/DDBJ whole genome shotgun (WGS) entry which is preliminary data.</text>
</comment>
<evidence type="ECO:0000313" key="1">
    <source>
        <dbReference type="EMBL" id="KAH0938362.1"/>
    </source>
</evidence>
<accession>A0ABQ8EAD8</accession>
<evidence type="ECO:0000313" key="2">
    <source>
        <dbReference type="Proteomes" id="UP000824890"/>
    </source>
</evidence>
<organism evidence="1 2">
    <name type="scientific">Brassica napus</name>
    <name type="common">Rape</name>
    <dbReference type="NCBI Taxonomy" id="3708"/>
    <lineage>
        <taxon>Eukaryota</taxon>
        <taxon>Viridiplantae</taxon>
        <taxon>Streptophyta</taxon>
        <taxon>Embryophyta</taxon>
        <taxon>Tracheophyta</taxon>
        <taxon>Spermatophyta</taxon>
        <taxon>Magnoliopsida</taxon>
        <taxon>eudicotyledons</taxon>
        <taxon>Gunneridae</taxon>
        <taxon>Pentapetalae</taxon>
        <taxon>rosids</taxon>
        <taxon>malvids</taxon>
        <taxon>Brassicales</taxon>
        <taxon>Brassicaceae</taxon>
        <taxon>Brassiceae</taxon>
        <taxon>Brassica</taxon>
    </lineage>
</organism>
<feature type="non-terminal residue" evidence="1">
    <location>
        <position position="1"/>
    </location>
</feature>